<dbReference type="InterPro" id="IPR001750">
    <property type="entry name" value="ND/Mrp_TM"/>
</dbReference>
<accession>A0A6L5XJS1</accession>
<dbReference type="Pfam" id="PF00361">
    <property type="entry name" value="Proton_antipo_M"/>
    <property type="match status" value="1"/>
</dbReference>
<dbReference type="Proteomes" id="UP000477488">
    <property type="component" value="Unassembled WGS sequence"/>
</dbReference>
<feature type="transmembrane region" description="Helical" evidence="8">
    <location>
        <begin position="491"/>
        <end position="520"/>
    </location>
</feature>
<feature type="domain" description="NADH:quinone oxidoreductase/Mrp antiporter transmembrane" evidence="9">
    <location>
        <begin position="139"/>
        <end position="423"/>
    </location>
</feature>
<dbReference type="AlphaFoldDB" id="A0A6L5XJS1"/>
<evidence type="ECO:0000256" key="6">
    <source>
        <dbReference type="ARBA" id="ARBA00023136"/>
    </source>
</evidence>
<dbReference type="PANTHER" id="PTHR42682:SF3">
    <property type="entry name" value="FORMATE HYDROGENLYASE SUBUNIT 3-RELATED"/>
    <property type="match status" value="1"/>
</dbReference>
<evidence type="ECO:0000256" key="8">
    <source>
        <dbReference type="SAM" id="Phobius"/>
    </source>
</evidence>
<feature type="transmembrane region" description="Helical" evidence="8">
    <location>
        <begin position="119"/>
        <end position="137"/>
    </location>
</feature>
<dbReference type="GO" id="GO:0016491">
    <property type="term" value="F:oxidoreductase activity"/>
    <property type="evidence" value="ECO:0007669"/>
    <property type="project" value="UniProtKB-KW"/>
</dbReference>
<keyword evidence="6 8" id="KW-0472">Membrane</keyword>
<dbReference type="GO" id="GO:0042773">
    <property type="term" value="P:ATP synthesis coupled electron transport"/>
    <property type="evidence" value="ECO:0007669"/>
    <property type="project" value="InterPro"/>
</dbReference>
<evidence type="ECO:0000313" key="11">
    <source>
        <dbReference type="Proteomes" id="UP000477488"/>
    </source>
</evidence>
<feature type="transmembrane region" description="Helical" evidence="8">
    <location>
        <begin position="36"/>
        <end position="59"/>
    </location>
</feature>
<dbReference type="PRINTS" id="PR01437">
    <property type="entry name" value="NUOXDRDTASE4"/>
</dbReference>
<protein>
    <recommendedName>
        <fullName evidence="9">NADH:quinone oxidoreductase/Mrp antiporter transmembrane domain-containing protein</fullName>
    </recommendedName>
</protein>
<dbReference type="GO" id="GO:0005886">
    <property type="term" value="C:plasma membrane"/>
    <property type="evidence" value="ECO:0007669"/>
    <property type="project" value="UniProtKB-SubCell"/>
</dbReference>
<dbReference type="GO" id="GO:0008137">
    <property type="term" value="F:NADH dehydrogenase (ubiquinone) activity"/>
    <property type="evidence" value="ECO:0007669"/>
    <property type="project" value="InterPro"/>
</dbReference>
<comment type="caution">
    <text evidence="10">The sequence shown here is derived from an EMBL/GenBank/DDBJ whole genome shotgun (WGS) entry which is preliminary data.</text>
</comment>
<organism evidence="10 11">
    <name type="scientific">Desulfovibrio porci</name>
    <dbReference type="NCBI Taxonomy" id="2605782"/>
    <lineage>
        <taxon>Bacteria</taxon>
        <taxon>Pseudomonadati</taxon>
        <taxon>Thermodesulfobacteriota</taxon>
        <taxon>Desulfovibrionia</taxon>
        <taxon>Desulfovibrionales</taxon>
        <taxon>Desulfovibrionaceae</taxon>
        <taxon>Desulfovibrio</taxon>
    </lineage>
</organism>
<name>A0A6L5XJS1_9BACT</name>
<comment type="subcellular location">
    <subcellularLocation>
        <location evidence="1">Cell membrane</location>
        <topology evidence="1">Multi-pass membrane protein</topology>
    </subcellularLocation>
    <subcellularLocation>
        <location evidence="7">Membrane</location>
        <topology evidence="7">Multi-pass membrane protein</topology>
    </subcellularLocation>
</comment>
<feature type="transmembrane region" description="Helical" evidence="8">
    <location>
        <begin position="396"/>
        <end position="428"/>
    </location>
</feature>
<feature type="transmembrane region" description="Helical" evidence="8">
    <location>
        <begin position="440"/>
        <end position="461"/>
    </location>
</feature>
<evidence type="ECO:0000256" key="5">
    <source>
        <dbReference type="ARBA" id="ARBA00023002"/>
    </source>
</evidence>
<evidence type="ECO:0000256" key="1">
    <source>
        <dbReference type="ARBA" id="ARBA00004651"/>
    </source>
</evidence>
<evidence type="ECO:0000313" key="10">
    <source>
        <dbReference type="EMBL" id="MSS27348.1"/>
    </source>
</evidence>
<feature type="transmembrane region" description="Helical" evidence="8">
    <location>
        <begin position="215"/>
        <end position="243"/>
    </location>
</feature>
<evidence type="ECO:0000256" key="2">
    <source>
        <dbReference type="ARBA" id="ARBA00022475"/>
    </source>
</evidence>
<sequence length="688" mass="71193">MELFLTALLILSAAALATALLATLASFRPPSAANCRAANCLGSCCAALGCLTGLCAVAAGPWDTTMVLELPWGLPIGALVLGLDPLSRIFLLPVFGLGMVCALSGGLSLRHTSPREHNLGAHWFFYLLLLLGMAVVMSARDAVLFLLAWEIMSLAPFFLIDFNDGDSKVRDASWVYLVAAHLGAVALIAFFGLLWQSAGTTSLAALQGGAALRAAGPGVLTALFILAVLGFGAKAGLAPLHVWLPEAHPAAPGHVSALLSGAMINAGLYGLIRSLNVLSAPGAAPEWWGWSLLLLGLATGLMGILKALAQSNLKRLLAYSSVENMGLMFMGVGAGLIGQTSGNAWIALLGFAGALLHMLNHAGFKGLLFLCAGEVLHATGTVHMELLGGLQKRLPLLGAAFALGAAAIACLPPLSGFAGEFVLALAMLDGPALPGVERQIGLLLALAGLALISGLAAALYAKAYGITFLGEARTGFAANAHAMSWRTLWPLALPALACVAGGLLAPLFFGLASLTALNAAPLPDGLISGALEVKAQAQSSLGMVSLLGAAGLCLALALLLGRRFLLRRRGASGARTAQSVQTWGCGFQAGTARIQYTDASFSEPLAKVFAPVMGLKVRRHQVSGLFPSRAALNVTAPDRLRSGLFTPLFEAVERLCNACKIIQHGKIHLYILYILATVVGLLVWGLHT</sequence>
<feature type="transmembrane region" description="Helical" evidence="8">
    <location>
        <begin position="143"/>
        <end position="162"/>
    </location>
</feature>
<dbReference type="InterPro" id="IPR052175">
    <property type="entry name" value="ComplexI-like_HydComp"/>
</dbReference>
<keyword evidence="2" id="KW-1003">Cell membrane</keyword>
<gene>
    <name evidence="10" type="ORF">FYJ44_04645</name>
</gene>
<dbReference type="PANTHER" id="PTHR42682">
    <property type="entry name" value="HYDROGENASE-4 COMPONENT F"/>
    <property type="match status" value="1"/>
</dbReference>
<keyword evidence="5" id="KW-0560">Oxidoreductase</keyword>
<evidence type="ECO:0000256" key="7">
    <source>
        <dbReference type="RuleBase" id="RU000320"/>
    </source>
</evidence>
<keyword evidence="3 7" id="KW-0812">Transmembrane</keyword>
<feature type="transmembrane region" description="Helical" evidence="8">
    <location>
        <begin position="667"/>
        <end position="686"/>
    </location>
</feature>
<dbReference type="InterPro" id="IPR003918">
    <property type="entry name" value="NADH_UbQ_OxRdtase"/>
</dbReference>
<keyword evidence="11" id="KW-1185">Reference proteome</keyword>
<proteinExistence type="predicted"/>
<feature type="transmembrane region" description="Helical" evidence="8">
    <location>
        <begin position="89"/>
        <end position="107"/>
    </location>
</feature>
<feature type="transmembrane region" description="Helical" evidence="8">
    <location>
        <begin position="316"/>
        <end position="337"/>
    </location>
</feature>
<feature type="transmembrane region" description="Helical" evidence="8">
    <location>
        <begin position="255"/>
        <end position="275"/>
    </location>
</feature>
<keyword evidence="4 8" id="KW-1133">Transmembrane helix</keyword>
<reference evidence="10 11" key="1">
    <citation type="submission" date="2019-09" db="EMBL/GenBank/DDBJ databases">
        <title>In-depth cultivation of the pig gut microbiome towards novel bacterial diversity and tailored functional studies.</title>
        <authorList>
            <person name="Wylensek D."/>
            <person name="Hitch T.C.A."/>
            <person name="Clavel T."/>
        </authorList>
    </citation>
    <scope>NUCLEOTIDE SEQUENCE [LARGE SCALE GENOMIC DNA]</scope>
    <source>
        <strain evidence="10 11">PG-178-WT-4</strain>
    </source>
</reference>
<dbReference type="RefSeq" id="WP_154509605.1">
    <property type="nucleotide sequence ID" value="NZ_VUMH01000003.1"/>
</dbReference>
<feature type="transmembrane region" description="Helical" evidence="8">
    <location>
        <begin position="174"/>
        <end position="195"/>
    </location>
</feature>
<feature type="transmembrane region" description="Helical" evidence="8">
    <location>
        <begin position="540"/>
        <end position="560"/>
    </location>
</feature>
<dbReference type="EMBL" id="VUMH01000003">
    <property type="protein sequence ID" value="MSS27348.1"/>
    <property type="molecule type" value="Genomic_DNA"/>
</dbReference>
<feature type="transmembrane region" description="Helical" evidence="8">
    <location>
        <begin position="343"/>
        <end position="359"/>
    </location>
</feature>
<evidence type="ECO:0000259" key="9">
    <source>
        <dbReference type="Pfam" id="PF00361"/>
    </source>
</evidence>
<evidence type="ECO:0000256" key="4">
    <source>
        <dbReference type="ARBA" id="ARBA00022989"/>
    </source>
</evidence>
<evidence type="ECO:0000256" key="3">
    <source>
        <dbReference type="ARBA" id="ARBA00022692"/>
    </source>
</evidence>
<feature type="transmembrane region" description="Helical" evidence="8">
    <location>
        <begin position="287"/>
        <end position="309"/>
    </location>
</feature>